<evidence type="ECO:0000256" key="5">
    <source>
        <dbReference type="ARBA" id="ARBA00023237"/>
    </source>
</evidence>
<name>A0A1G1TLP6_9BACT</name>
<accession>A0A1G1TLP6</accession>
<evidence type="ECO:0008006" key="10">
    <source>
        <dbReference type="Google" id="ProtNLM"/>
    </source>
</evidence>
<evidence type="ECO:0000256" key="3">
    <source>
        <dbReference type="ARBA" id="ARBA00022729"/>
    </source>
</evidence>
<gene>
    <name evidence="8" type="ORF">BEN49_04210</name>
</gene>
<feature type="domain" description="SusD-like N-terminal" evidence="7">
    <location>
        <begin position="43"/>
        <end position="220"/>
    </location>
</feature>
<dbReference type="OrthoDB" id="5694214at2"/>
<dbReference type="PROSITE" id="PS51257">
    <property type="entry name" value="PROKAR_LIPOPROTEIN"/>
    <property type="match status" value="1"/>
</dbReference>
<dbReference type="InterPro" id="IPR011990">
    <property type="entry name" value="TPR-like_helical_dom_sf"/>
</dbReference>
<dbReference type="Gene3D" id="1.25.40.390">
    <property type="match status" value="1"/>
</dbReference>
<dbReference type="Pfam" id="PF14322">
    <property type="entry name" value="SusD-like_3"/>
    <property type="match status" value="1"/>
</dbReference>
<protein>
    <recommendedName>
        <fullName evidence="10">Carbohydrate-binding protein SusD</fullName>
    </recommendedName>
</protein>
<evidence type="ECO:0000256" key="1">
    <source>
        <dbReference type="ARBA" id="ARBA00004442"/>
    </source>
</evidence>
<dbReference type="Pfam" id="PF07980">
    <property type="entry name" value="SusD_RagB"/>
    <property type="match status" value="1"/>
</dbReference>
<sequence length="536" mass="58633">MNRTIRYTILLGAGLGLGLGACQKLDLPPTDRPTDATFWSQPADAANVLSTCYAGLYPSEYFFFNETLSDNAYNKSEVDGSNARNIAEGAYGTNQQRITNEWSYHYGGIRSCNQVLGHVDQIASLDAGLKARYIGEARAIRAYHYFQLMTWYGDVPLVTTEITTAEAQSLTRTPRAEVLAFVLAELDAAAAALPLNTAYGATDKGRFTKGAALALKARALLYEGRWADVVAVTSQLIGGQVGSYSLFPSYAGVFSPANENNSEVVLDLQYAFPSRTYAQQRAFIPRTEGKLVSSIAPSQELVNDYLTVNGKAINEAGSNYDEAAPYAGRDPRLTATLVYDGYAWKRPDGTTFVIRTVPGTGDNSIDRADASPTGYYVAKYFDPTADANLNSGLNLILIRYADVLLMQAEAKNELGQLTATDWDATVGALRRRAGFTDAGALAFPSGGQTALRQAVRRERRTELAMEGLRVFDLRRWRTAETALNGYLHGIKAGDPAVDNGYLRVDQRAFDPAKHYLWPVPQRERDINPALTQNPGW</sequence>
<comment type="similarity">
    <text evidence="2">Belongs to the SusD family.</text>
</comment>
<comment type="subcellular location">
    <subcellularLocation>
        <location evidence="1">Cell outer membrane</location>
    </subcellularLocation>
</comment>
<dbReference type="RefSeq" id="WP_070740444.1">
    <property type="nucleotide sequence ID" value="NZ_MDZA01000033.1"/>
</dbReference>
<proteinExistence type="inferred from homology"/>
<evidence type="ECO:0000259" key="6">
    <source>
        <dbReference type="Pfam" id="PF07980"/>
    </source>
</evidence>
<evidence type="ECO:0000259" key="7">
    <source>
        <dbReference type="Pfam" id="PF14322"/>
    </source>
</evidence>
<comment type="caution">
    <text evidence="8">The sequence shown here is derived from an EMBL/GenBank/DDBJ whole genome shotgun (WGS) entry which is preliminary data.</text>
</comment>
<evidence type="ECO:0000313" key="8">
    <source>
        <dbReference type="EMBL" id="OGX91796.1"/>
    </source>
</evidence>
<organism evidence="8 9">
    <name type="scientific">Hymenobacter coccineus</name>
    <dbReference type="NCBI Taxonomy" id="1908235"/>
    <lineage>
        <taxon>Bacteria</taxon>
        <taxon>Pseudomonadati</taxon>
        <taxon>Bacteroidota</taxon>
        <taxon>Cytophagia</taxon>
        <taxon>Cytophagales</taxon>
        <taxon>Hymenobacteraceae</taxon>
        <taxon>Hymenobacter</taxon>
    </lineage>
</organism>
<dbReference type="InterPro" id="IPR033985">
    <property type="entry name" value="SusD-like_N"/>
</dbReference>
<dbReference type="EMBL" id="MDZA01000033">
    <property type="protein sequence ID" value="OGX91796.1"/>
    <property type="molecule type" value="Genomic_DNA"/>
</dbReference>
<dbReference type="GO" id="GO:0009279">
    <property type="term" value="C:cell outer membrane"/>
    <property type="evidence" value="ECO:0007669"/>
    <property type="project" value="UniProtKB-SubCell"/>
</dbReference>
<keyword evidence="9" id="KW-1185">Reference proteome</keyword>
<evidence type="ECO:0000256" key="2">
    <source>
        <dbReference type="ARBA" id="ARBA00006275"/>
    </source>
</evidence>
<keyword evidence="5" id="KW-0998">Cell outer membrane</keyword>
<keyword evidence="3" id="KW-0732">Signal</keyword>
<dbReference type="Proteomes" id="UP000177506">
    <property type="component" value="Unassembled WGS sequence"/>
</dbReference>
<evidence type="ECO:0000256" key="4">
    <source>
        <dbReference type="ARBA" id="ARBA00023136"/>
    </source>
</evidence>
<dbReference type="AlphaFoldDB" id="A0A1G1TLP6"/>
<feature type="domain" description="RagB/SusD" evidence="6">
    <location>
        <begin position="285"/>
        <end position="536"/>
    </location>
</feature>
<dbReference type="SUPFAM" id="SSF48452">
    <property type="entry name" value="TPR-like"/>
    <property type="match status" value="1"/>
</dbReference>
<reference evidence="8 9" key="1">
    <citation type="submission" date="2016-08" db="EMBL/GenBank/DDBJ databases">
        <title>Hymenobacter coccineus sp. nov., Hymenobacter lapidarius sp. nov. and Hymenobacter glacialis sp. nov., isolated from Antarctic soil.</title>
        <authorList>
            <person name="Sedlacek I."/>
            <person name="Kralova S."/>
            <person name="Kyrova K."/>
            <person name="Maslanova I."/>
            <person name="Stankova E."/>
            <person name="Vrbovska V."/>
            <person name="Nemec M."/>
            <person name="Bartak M."/>
            <person name="Svec P."/>
            <person name="Busse H.-J."/>
            <person name="Pantucek R."/>
        </authorList>
    </citation>
    <scope>NUCLEOTIDE SEQUENCE [LARGE SCALE GENOMIC DNA]</scope>
    <source>
        <strain evidence="8 9">CCM 8649</strain>
    </source>
</reference>
<dbReference type="InterPro" id="IPR012944">
    <property type="entry name" value="SusD_RagB_dom"/>
</dbReference>
<keyword evidence="4" id="KW-0472">Membrane</keyword>
<evidence type="ECO:0000313" key="9">
    <source>
        <dbReference type="Proteomes" id="UP000177506"/>
    </source>
</evidence>